<organism evidence="4">
    <name type="scientific">Nippostrongylus brasiliensis</name>
    <name type="common">Rat hookworm</name>
    <dbReference type="NCBI Taxonomy" id="27835"/>
    <lineage>
        <taxon>Eukaryota</taxon>
        <taxon>Metazoa</taxon>
        <taxon>Ecdysozoa</taxon>
        <taxon>Nematoda</taxon>
        <taxon>Chromadorea</taxon>
        <taxon>Rhabditida</taxon>
        <taxon>Rhabditina</taxon>
        <taxon>Rhabditomorpha</taxon>
        <taxon>Strongyloidea</taxon>
        <taxon>Heligmosomidae</taxon>
        <taxon>Nippostrongylus</taxon>
    </lineage>
</organism>
<dbReference type="Proteomes" id="UP000271162">
    <property type="component" value="Unassembled WGS sequence"/>
</dbReference>
<dbReference type="EMBL" id="UYSL01022063">
    <property type="protein sequence ID" value="VDL79749.1"/>
    <property type="molecule type" value="Genomic_DNA"/>
</dbReference>
<reference evidence="2 3" key="2">
    <citation type="submission" date="2018-11" db="EMBL/GenBank/DDBJ databases">
        <authorList>
            <consortium name="Pathogen Informatics"/>
        </authorList>
    </citation>
    <scope>NUCLEOTIDE SEQUENCE [LARGE SCALE GENOMIC DNA]</scope>
</reference>
<feature type="signal peptide" evidence="1">
    <location>
        <begin position="1"/>
        <end position="15"/>
    </location>
</feature>
<proteinExistence type="predicted"/>
<evidence type="ECO:0000313" key="3">
    <source>
        <dbReference type="Proteomes" id="UP000271162"/>
    </source>
</evidence>
<keyword evidence="1" id="KW-0732">Signal</keyword>
<evidence type="ECO:0000313" key="2">
    <source>
        <dbReference type="EMBL" id="VDL79749.1"/>
    </source>
</evidence>
<dbReference type="WBParaSite" id="NBR_0001615301-mRNA-1">
    <property type="protein sequence ID" value="NBR_0001615301-mRNA-1"/>
    <property type="gene ID" value="NBR_0001615301"/>
</dbReference>
<keyword evidence="3" id="KW-1185">Reference proteome</keyword>
<gene>
    <name evidence="2" type="ORF">NBR_LOCUS16154</name>
</gene>
<sequence length="90" mass="10100">MKSLLLIVGFALALAASGKKKECGYTVVRGPTPSECDKRWKIPWSGNSYGFLYYHNWPMKMTFNSQHGWVSNMADCGSRQHGVLCAKDQL</sequence>
<dbReference type="AlphaFoldDB" id="A0A0N4YH40"/>
<reference evidence="4" key="1">
    <citation type="submission" date="2017-02" db="UniProtKB">
        <authorList>
            <consortium name="WormBaseParasite"/>
        </authorList>
    </citation>
    <scope>IDENTIFICATION</scope>
</reference>
<evidence type="ECO:0000256" key="1">
    <source>
        <dbReference type="SAM" id="SignalP"/>
    </source>
</evidence>
<feature type="chain" id="PRO_5043125790" evidence="1">
    <location>
        <begin position="16"/>
        <end position="90"/>
    </location>
</feature>
<protein>
    <submittedName>
        <fullName evidence="4">8.9 kDa basic salivary peptide</fullName>
    </submittedName>
</protein>
<name>A0A0N4YH40_NIPBR</name>
<evidence type="ECO:0000313" key="4">
    <source>
        <dbReference type="WBParaSite" id="NBR_0001615301-mRNA-1"/>
    </source>
</evidence>
<accession>A0A0N4YH40</accession>